<evidence type="ECO:0000313" key="3">
    <source>
        <dbReference type="Proteomes" id="UP000680638"/>
    </source>
</evidence>
<evidence type="ECO:0000259" key="1">
    <source>
        <dbReference type="Pfam" id="PF00535"/>
    </source>
</evidence>
<dbReference type="PANTHER" id="PTHR43179">
    <property type="entry name" value="RHAMNOSYLTRANSFERASE WBBL"/>
    <property type="match status" value="1"/>
</dbReference>
<dbReference type="RefSeq" id="WP_036713872.1">
    <property type="nucleotide sequence ID" value="NZ_BORW01000017.1"/>
</dbReference>
<dbReference type="Pfam" id="PF00535">
    <property type="entry name" value="Glycos_transf_2"/>
    <property type="match status" value="1"/>
</dbReference>
<dbReference type="Proteomes" id="UP000680638">
    <property type="component" value="Unassembled WGS sequence"/>
</dbReference>
<dbReference type="PANTHER" id="PTHR43179:SF7">
    <property type="entry name" value="RHAMNOSYLTRANSFERASE WBBL"/>
    <property type="match status" value="1"/>
</dbReference>
<feature type="domain" description="Glycosyltransferase 2-like" evidence="1">
    <location>
        <begin position="6"/>
        <end position="143"/>
    </location>
</feature>
<reference evidence="2 3" key="1">
    <citation type="submission" date="2021-03" db="EMBL/GenBank/DDBJ databases">
        <title>Antimicrobial resistance genes in bacteria isolated from Japanese honey, and their potential for conferring macrolide and lincosamide resistance in the American foulbrood pathogen Paenibacillus larvae.</title>
        <authorList>
            <person name="Okamoto M."/>
            <person name="Kumagai M."/>
            <person name="Kanamori H."/>
            <person name="Takamatsu D."/>
        </authorList>
    </citation>
    <scope>NUCLEOTIDE SEQUENCE [LARGE SCALE GENOMIC DNA]</scope>
    <source>
        <strain evidence="2 3">J21TS3</strain>
    </source>
</reference>
<dbReference type="CDD" id="cd00761">
    <property type="entry name" value="Glyco_tranf_GTA_type"/>
    <property type="match status" value="1"/>
</dbReference>
<accession>A0ABQ4LYM8</accession>
<dbReference type="EMBL" id="BORW01000017">
    <property type="protein sequence ID" value="GIO68379.1"/>
    <property type="molecule type" value="Genomic_DNA"/>
</dbReference>
<dbReference type="InterPro" id="IPR029044">
    <property type="entry name" value="Nucleotide-diphossugar_trans"/>
</dbReference>
<dbReference type="SUPFAM" id="SSF53448">
    <property type="entry name" value="Nucleotide-diphospho-sugar transferases"/>
    <property type="match status" value="1"/>
</dbReference>
<evidence type="ECO:0000313" key="2">
    <source>
        <dbReference type="EMBL" id="GIO68379.1"/>
    </source>
</evidence>
<dbReference type="InterPro" id="IPR001173">
    <property type="entry name" value="Glyco_trans_2-like"/>
</dbReference>
<proteinExistence type="predicted"/>
<sequence length="309" mass="34420">MKLSISVVIPTYNRVDALVKCIEGIRCQTRLPDEIVIVVRSSDRTTQQFLSSIEAGNLNVALVDQGGMIAALNTGISKSKGSIIALTDDDTVPHPDWLLNMERHYIERPDVGGVGGRDIVFHDGKPVPPQKRQVGMIRPYGRIIGNHHIGMGNVREVDVLKGANMSFRREAIRGLAFDENLKGTGAQVHNELDFSQAVKKKGWKLLYDPSVLVDHYPAVRFDEDQRNGFNETAFFNAAHNETYAMLKHRGLLDRIIYLVWVVTVGSKASPGVVQGLRMLPRQKGTALKKVVLAFKGRWGGWKTWRGSLE</sequence>
<organism evidence="2 3">
    <name type="scientific">Paenibacillus cookii</name>
    <dbReference type="NCBI Taxonomy" id="157839"/>
    <lineage>
        <taxon>Bacteria</taxon>
        <taxon>Bacillati</taxon>
        <taxon>Bacillota</taxon>
        <taxon>Bacilli</taxon>
        <taxon>Bacillales</taxon>
        <taxon>Paenibacillaceae</taxon>
        <taxon>Paenibacillus</taxon>
    </lineage>
</organism>
<dbReference type="Gene3D" id="3.90.550.10">
    <property type="entry name" value="Spore Coat Polysaccharide Biosynthesis Protein SpsA, Chain A"/>
    <property type="match status" value="1"/>
</dbReference>
<keyword evidence="2" id="KW-0808">Transferase</keyword>
<comment type="caution">
    <text evidence="2">The sequence shown here is derived from an EMBL/GenBank/DDBJ whole genome shotgun (WGS) entry which is preliminary data.</text>
</comment>
<keyword evidence="3" id="KW-1185">Reference proteome</keyword>
<name>A0ABQ4LYM8_9BACL</name>
<gene>
    <name evidence="2" type="ORF">J21TS3_32000</name>
</gene>
<protein>
    <submittedName>
        <fullName evidence="2">Glycosyl transferase</fullName>
    </submittedName>
</protein>
<dbReference type="GO" id="GO:0016740">
    <property type="term" value="F:transferase activity"/>
    <property type="evidence" value="ECO:0007669"/>
    <property type="project" value="UniProtKB-KW"/>
</dbReference>